<organism evidence="2 3">
    <name type="scientific">Actinomadura luteofluorescens</name>
    <dbReference type="NCBI Taxonomy" id="46163"/>
    <lineage>
        <taxon>Bacteria</taxon>
        <taxon>Bacillati</taxon>
        <taxon>Actinomycetota</taxon>
        <taxon>Actinomycetes</taxon>
        <taxon>Streptosporangiales</taxon>
        <taxon>Thermomonosporaceae</taxon>
        <taxon>Actinomadura</taxon>
    </lineage>
</organism>
<dbReference type="AlphaFoldDB" id="A0A7Y9EHG7"/>
<accession>A0A7Y9EHG7</accession>
<sequence>MTTSGSEPISSGSKKSRTSSHERSGTCQMVPEHKSRWEIRQGGCRGVVLLGRCWLLRRASVATDGGWPGVRSQGLQGPVL</sequence>
<dbReference type="Proteomes" id="UP000529783">
    <property type="component" value="Unassembled WGS sequence"/>
</dbReference>
<name>A0A7Y9EHG7_9ACTN</name>
<evidence type="ECO:0000256" key="1">
    <source>
        <dbReference type="SAM" id="MobiDB-lite"/>
    </source>
</evidence>
<gene>
    <name evidence="2" type="ORF">BJY14_003792</name>
</gene>
<keyword evidence="3" id="KW-1185">Reference proteome</keyword>
<evidence type="ECO:0000313" key="3">
    <source>
        <dbReference type="Proteomes" id="UP000529783"/>
    </source>
</evidence>
<protein>
    <submittedName>
        <fullName evidence="2">Uncharacterized protein</fullName>
    </submittedName>
</protein>
<evidence type="ECO:0000313" key="2">
    <source>
        <dbReference type="EMBL" id="NYD47809.1"/>
    </source>
</evidence>
<reference evidence="2 3" key="1">
    <citation type="submission" date="2020-07" db="EMBL/GenBank/DDBJ databases">
        <title>Sequencing the genomes of 1000 actinobacteria strains.</title>
        <authorList>
            <person name="Klenk H.-P."/>
        </authorList>
    </citation>
    <scope>NUCLEOTIDE SEQUENCE [LARGE SCALE GENOMIC DNA]</scope>
    <source>
        <strain evidence="2 3">DSM 40398</strain>
    </source>
</reference>
<feature type="region of interest" description="Disordered" evidence="1">
    <location>
        <begin position="1"/>
        <end position="32"/>
    </location>
</feature>
<proteinExistence type="predicted"/>
<dbReference type="EMBL" id="JACCBA010000001">
    <property type="protein sequence ID" value="NYD47809.1"/>
    <property type="molecule type" value="Genomic_DNA"/>
</dbReference>
<comment type="caution">
    <text evidence="2">The sequence shown here is derived from an EMBL/GenBank/DDBJ whole genome shotgun (WGS) entry which is preliminary data.</text>
</comment>